<keyword evidence="4" id="KW-0067">ATP-binding</keyword>
<evidence type="ECO:0000313" key="4">
    <source>
        <dbReference type="EMBL" id="SIT51344.1"/>
    </source>
</evidence>
<dbReference type="SUPFAM" id="SSF52540">
    <property type="entry name" value="P-loop containing nucleoside triphosphate hydrolases"/>
    <property type="match status" value="2"/>
</dbReference>
<dbReference type="Proteomes" id="UP000195569">
    <property type="component" value="Unassembled WGS sequence"/>
</dbReference>
<dbReference type="Gene3D" id="3.40.50.10810">
    <property type="entry name" value="Tandem AAA-ATPase domain"/>
    <property type="match status" value="1"/>
</dbReference>
<name>A0A1N7SWN5_9BURK</name>
<dbReference type="PANTHER" id="PTHR45766">
    <property type="entry name" value="DNA ANNEALING HELICASE AND ENDONUCLEASE ZRANB3 FAMILY MEMBER"/>
    <property type="match status" value="1"/>
</dbReference>
<dbReference type="InterPro" id="IPR000330">
    <property type="entry name" value="SNF2_N"/>
</dbReference>
<keyword evidence="5" id="KW-1185">Reference proteome</keyword>
<proteinExistence type="predicted"/>
<dbReference type="InterPro" id="IPR038718">
    <property type="entry name" value="SNF2-like_sf"/>
</dbReference>
<dbReference type="GO" id="GO:0016787">
    <property type="term" value="F:hydrolase activity"/>
    <property type="evidence" value="ECO:0007669"/>
    <property type="project" value="UniProtKB-KW"/>
</dbReference>
<dbReference type="OrthoDB" id="9814088at2"/>
<dbReference type="Pfam" id="PF00176">
    <property type="entry name" value="SNF2-rel_dom"/>
    <property type="match status" value="1"/>
</dbReference>
<evidence type="ECO:0000256" key="1">
    <source>
        <dbReference type="ARBA" id="ARBA00022801"/>
    </source>
</evidence>
<dbReference type="InterPro" id="IPR027417">
    <property type="entry name" value="P-loop_NTPase"/>
</dbReference>
<evidence type="ECO:0000259" key="3">
    <source>
        <dbReference type="PROSITE" id="PS51194"/>
    </source>
</evidence>
<dbReference type="SMART" id="SM00490">
    <property type="entry name" value="HELICc"/>
    <property type="match status" value="1"/>
</dbReference>
<dbReference type="Gene3D" id="3.40.50.300">
    <property type="entry name" value="P-loop containing nucleotide triphosphate hydrolases"/>
    <property type="match status" value="1"/>
</dbReference>
<dbReference type="Pfam" id="PF13091">
    <property type="entry name" value="PLDc_2"/>
    <property type="match status" value="1"/>
</dbReference>
<dbReference type="RefSeq" id="WP_087739833.1">
    <property type="nucleotide sequence ID" value="NZ_CYGY02000115.1"/>
</dbReference>
<feature type="domain" description="Helicase C-terminal" evidence="3">
    <location>
        <begin position="689"/>
        <end position="859"/>
    </location>
</feature>
<dbReference type="Pfam" id="PF00271">
    <property type="entry name" value="Helicase_C"/>
    <property type="match status" value="1"/>
</dbReference>
<dbReference type="SMART" id="SM00487">
    <property type="entry name" value="DEXDc"/>
    <property type="match status" value="1"/>
</dbReference>
<dbReference type="InterPro" id="IPR014001">
    <property type="entry name" value="Helicase_ATP-bd"/>
</dbReference>
<feature type="domain" description="Helicase ATP-binding" evidence="2">
    <location>
        <begin position="246"/>
        <end position="431"/>
    </location>
</feature>
<reference evidence="4" key="1">
    <citation type="submission" date="2016-12" db="EMBL/GenBank/DDBJ databases">
        <authorList>
            <person name="Moulin L."/>
        </authorList>
    </citation>
    <scope>NUCLEOTIDE SEQUENCE [LARGE SCALE GENOMIC DNA]</scope>
    <source>
        <strain evidence="4">STM 7183</strain>
    </source>
</reference>
<keyword evidence="4" id="KW-0347">Helicase</keyword>
<gene>
    <name evidence="4" type="ORF">BN2476_1150058</name>
</gene>
<dbReference type="InterPro" id="IPR025202">
    <property type="entry name" value="PLD-like_dom"/>
</dbReference>
<dbReference type="PROSITE" id="PS51194">
    <property type="entry name" value="HELICASE_CTER"/>
    <property type="match status" value="1"/>
</dbReference>
<dbReference type="SUPFAM" id="SSF56024">
    <property type="entry name" value="Phospholipase D/nuclease"/>
    <property type="match status" value="1"/>
</dbReference>
<keyword evidence="1" id="KW-0378">Hydrolase</keyword>
<dbReference type="AlphaFoldDB" id="A0A1N7SWN5"/>
<dbReference type="EMBL" id="CYGY02000115">
    <property type="protein sequence ID" value="SIT51344.1"/>
    <property type="molecule type" value="Genomic_DNA"/>
</dbReference>
<keyword evidence="4" id="KW-0547">Nucleotide-binding</keyword>
<comment type="caution">
    <text evidence="4">The sequence shown here is derived from an EMBL/GenBank/DDBJ whole genome shotgun (WGS) entry which is preliminary data.</text>
</comment>
<evidence type="ECO:0000259" key="2">
    <source>
        <dbReference type="PROSITE" id="PS51192"/>
    </source>
</evidence>
<dbReference type="GO" id="GO:0005524">
    <property type="term" value="F:ATP binding"/>
    <property type="evidence" value="ECO:0007669"/>
    <property type="project" value="InterPro"/>
</dbReference>
<dbReference type="InterPro" id="IPR049730">
    <property type="entry name" value="SNF2/RAD54-like_C"/>
</dbReference>
<accession>A0A1N7SWN5</accession>
<sequence>MTVNRHSSRQEKLDASLLQARLVGAASYDRIAGYFRSSLLEVAGEAIENVTGKVRVVCNSDLEPADVETAKAAQQAMRQSWCASSPEKLATNDAGRGRFARLFGLLVSGKLEVRVLPDAAFGLVHGKAGVIRYDDGRTTSFLGSVNETLSAWRFNYELMWEDDSAEAARWVQTEFDTLWNHVQAVPLADFIVQDVKRLADRQETPLDDWRRDTRASPASAAVESPVYRQEFGLWAHQKYFVKLAFDAHRRGTARFVLADQVGLGKTVQLALAALLMALTGKKPVLILVPKPLLNQWQDELRDLLAIPSAVWMGDAWVDEQGIEHPVNGPDGVRRCPRRFGIVSQGLVVAGNEITAHLLAMSFECVICDESHRARRKKADPKDLTSRPEYNNLAAFLARVSARTKSMLLATATPVQLHPIEAWDLLSILAAGNEAVLGNDWSEWRKPAHCLPVVMGERALSSDVFEAWPWLRNPLPPRSEGTNFRLLRQRFCLDDGTFVASGDLIGSMNGPTRTLLGQIAQDFGRNHNPFIRHIVRRTRQYLEGTIDPATGEPYLKPIRVRLFGEGEDEAVALPPYLQDAYNAAQEFCRLLNQRVRGAGFLKTLLLRRMGSSIYAGRRTTEKMLATWGANRQATDRRAEIGDESIDVDDDDTEPRNATAESEMKNLTAVERAELARCLKALEISQDRDPKFQQVLDYLIGENWLARGCIIFSQYFDSAWWLAESLSRDHLPHEPVGLYAGGANSGILTAGQFKACARDDIKTKVKHGEVRLLIGTDAASEGLNLQRLGTLINLDLPWNPTRLEQRKGRIQRIGQVRDEVFVCNLRYRGSVEDRVHQLLADRLEYIFELFGQIPDVLESLWIDVAQGNVDEAKRLIDGIHQTHPFDNRYAKVENLDWESCAKVLSEGEIRKVLSTGW</sequence>
<dbReference type="Gene3D" id="3.30.870.10">
    <property type="entry name" value="Endonuclease Chain A"/>
    <property type="match status" value="1"/>
</dbReference>
<protein>
    <submittedName>
        <fullName evidence="4">Helicase domain-containing protein</fullName>
    </submittedName>
</protein>
<dbReference type="InterPro" id="IPR049952">
    <property type="entry name" value="PhospholipD-like_anti-phage"/>
</dbReference>
<dbReference type="PROSITE" id="PS51192">
    <property type="entry name" value="HELICASE_ATP_BIND_1"/>
    <property type="match status" value="1"/>
</dbReference>
<organism evidence="4 5">
    <name type="scientific">Paraburkholderia piptadeniae</name>
    <dbReference type="NCBI Taxonomy" id="1701573"/>
    <lineage>
        <taxon>Bacteria</taxon>
        <taxon>Pseudomonadati</taxon>
        <taxon>Pseudomonadota</taxon>
        <taxon>Betaproteobacteria</taxon>
        <taxon>Burkholderiales</taxon>
        <taxon>Burkholderiaceae</taxon>
        <taxon>Paraburkholderia</taxon>
    </lineage>
</organism>
<dbReference type="InterPro" id="IPR001650">
    <property type="entry name" value="Helicase_C-like"/>
</dbReference>
<dbReference type="NCBIfam" id="NF042964">
    <property type="entry name" value="phospholipD_antiphage"/>
    <property type="match status" value="1"/>
</dbReference>
<dbReference type="CDD" id="cd18793">
    <property type="entry name" value="SF2_C_SNF"/>
    <property type="match status" value="1"/>
</dbReference>
<evidence type="ECO:0000313" key="5">
    <source>
        <dbReference type="Proteomes" id="UP000195569"/>
    </source>
</evidence>
<dbReference type="GO" id="GO:0004386">
    <property type="term" value="F:helicase activity"/>
    <property type="evidence" value="ECO:0007669"/>
    <property type="project" value="UniProtKB-KW"/>
</dbReference>
<dbReference type="PANTHER" id="PTHR45766:SF6">
    <property type="entry name" value="SWI_SNF-RELATED MATRIX-ASSOCIATED ACTIN-DEPENDENT REGULATOR OF CHROMATIN SUBFAMILY A-LIKE PROTEIN 1"/>
    <property type="match status" value="1"/>
</dbReference>